<comment type="pathway">
    <text evidence="3">Protein modification; protein ubiquitination.</text>
</comment>
<accession>A9BL34</accession>
<evidence type="ECO:0000256" key="2">
    <source>
        <dbReference type="ARBA" id="ARBA00004496"/>
    </source>
</evidence>
<keyword evidence="5" id="KW-0479">Metal-binding</keyword>
<dbReference type="SUPFAM" id="SSF57850">
    <property type="entry name" value="RING/U-box"/>
    <property type="match status" value="1"/>
</dbReference>
<keyword evidence="7" id="KW-0833">Ubl conjugation pathway</keyword>
<dbReference type="Gene3D" id="3.30.40.10">
    <property type="entry name" value="Zinc/RING finger domain, C3HC4 (zinc finger)"/>
    <property type="match status" value="1"/>
</dbReference>
<dbReference type="GO" id="GO:0005737">
    <property type="term" value="C:cytoplasm"/>
    <property type="evidence" value="ECO:0007669"/>
    <property type="project" value="UniProtKB-SubCell"/>
</dbReference>
<keyword evidence="8" id="KW-0862">Zinc</keyword>
<keyword evidence="6 10" id="KW-0863">Zinc-finger</keyword>
<comment type="subcellular location">
    <subcellularLocation>
        <location evidence="2">Cytoplasm</location>
    </subcellularLocation>
    <subcellularLocation>
        <location evidence="1">Nucleus</location>
    </subcellularLocation>
</comment>
<dbReference type="InterPro" id="IPR051031">
    <property type="entry name" value="RING-box_E3_Ubiquitin_Ligase"/>
</dbReference>
<gene>
    <name evidence="12" type="ORF">HAN_3g407</name>
</gene>
<dbReference type="InterPro" id="IPR013083">
    <property type="entry name" value="Znf_RING/FYVE/PHD"/>
</dbReference>
<evidence type="ECO:0000313" key="13">
    <source>
        <dbReference type="Proteomes" id="UP000243127"/>
    </source>
</evidence>
<dbReference type="SMART" id="SM00184">
    <property type="entry name" value="RING"/>
    <property type="match status" value="1"/>
</dbReference>
<evidence type="ECO:0000256" key="5">
    <source>
        <dbReference type="ARBA" id="ARBA00022723"/>
    </source>
</evidence>
<dbReference type="Proteomes" id="UP000243127">
    <property type="component" value="Nucleomorph 3"/>
</dbReference>
<evidence type="ECO:0000256" key="4">
    <source>
        <dbReference type="ARBA" id="ARBA00022490"/>
    </source>
</evidence>
<geneLocation type="nucleomorph" evidence="12"/>
<feature type="domain" description="RING-type" evidence="11">
    <location>
        <begin position="24"/>
        <end position="87"/>
    </location>
</feature>
<dbReference type="PROSITE" id="PS50089">
    <property type="entry name" value="ZF_RING_2"/>
    <property type="match status" value="1"/>
</dbReference>
<dbReference type="EMBL" id="CP000883">
    <property type="protein sequence ID" value="ABW98217.1"/>
    <property type="molecule type" value="Genomic_DNA"/>
</dbReference>
<dbReference type="AlphaFoldDB" id="A9BL34"/>
<name>A9BL34_HEMAN</name>
<evidence type="ECO:0000256" key="7">
    <source>
        <dbReference type="ARBA" id="ARBA00022786"/>
    </source>
</evidence>
<reference evidence="12 13" key="1">
    <citation type="journal article" date="2007" name="Proc. Natl. Acad. Sci. U.S.A.">
        <title>Nucleomorph genome of Hemiselmis andersenii reveals complete intron loss and compaction as a driver of protein structure and function.</title>
        <authorList>
            <person name="Lane C.E."/>
            <person name="van den Heuvel K."/>
            <person name="Kozera C."/>
            <person name="Curtis B.A."/>
            <person name="Parsons B.J."/>
            <person name="Bowman S."/>
            <person name="Archibald J.M."/>
        </authorList>
    </citation>
    <scope>NUCLEOTIDE SEQUENCE [LARGE SCALE GENOMIC DNA]</scope>
    <source>
        <strain evidence="12 13">CCMP644</strain>
    </source>
</reference>
<evidence type="ECO:0000256" key="8">
    <source>
        <dbReference type="ARBA" id="ARBA00022833"/>
    </source>
</evidence>
<evidence type="ECO:0000256" key="6">
    <source>
        <dbReference type="ARBA" id="ARBA00022771"/>
    </source>
</evidence>
<dbReference type="GeneID" id="5739554"/>
<dbReference type="InterPro" id="IPR024766">
    <property type="entry name" value="Znf_RING_H2"/>
</dbReference>
<dbReference type="GO" id="GO:0005634">
    <property type="term" value="C:nucleus"/>
    <property type="evidence" value="ECO:0007669"/>
    <property type="project" value="UniProtKB-SubCell"/>
</dbReference>
<dbReference type="GO" id="GO:0008270">
    <property type="term" value="F:zinc ion binding"/>
    <property type="evidence" value="ECO:0007669"/>
    <property type="project" value="UniProtKB-KW"/>
</dbReference>
<evidence type="ECO:0000256" key="10">
    <source>
        <dbReference type="PROSITE-ProRule" id="PRU00175"/>
    </source>
</evidence>
<dbReference type="PANTHER" id="PTHR11210">
    <property type="entry name" value="RING BOX"/>
    <property type="match status" value="1"/>
</dbReference>
<organism evidence="12 13">
    <name type="scientific">Hemiselmis andersenii</name>
    <name type="common">Cryptophyte alga</name>
    <dbReference type="NCBI Taxonomy" id="464988"/>
    <lineage>
        <taxon>Eukaryota</taxon>
        <taxon>Cryptophyceae</taxon>
        <taxon>Cryptomonadales</taxon>
        <taxon>Hemiselmidaceae</taxon>
        <taxon>Hemiselmis</taxon>
    </lineage>
</organism>
<evidence type="ECO:0000313" key="12">
    <source>
        <dbReference type="EMBL" id="ABW98217.1"/>
    </source>
</evidence>
<dbReference type="RefSeq" id="XP_001712542.1">
    <property type="nucleotide sequence ID" value="XM_001712490.1"/>
</dbReference>
<dbReference type="InterPro" id="IPR001841">
    <property type="entry name" value="Znf_RING"/>
</dbReference>
<evidence type="ECO:0000256" key="1">
    <source>
        <dbReference type="ARBA" id="ARBA00004123"/>
    </source>
</evidence>
<keyword evidence="12" id="KW-0542">Nucleomorph</keyword>
<keyword evidence="4" id="KW-0963">Cytoplasm</keyword>
<sequence>MGKFKILQIFAKKISNTSTSFDFCAICRNELNEPSIDFDSEVFLEKKHPYLLSKDSKSIGIGHCKHAYHLDCIERWLTCTNSCPMCSRSWNYEKVINLKK</sequence>
<evidence type="ECO:0000259" key="11">
    <source>
        <dbReference type="PROSITE" id="PS50089"/>
    </source>
</evidence>
<evidence type="ECO:0000256" key="9">
    <source>
        <dbReference type="ARBA" id="ARBA00023242"/>
    </source>
</evidence>
<dbReference type="Pfam" id="PF12678">
    <property type="entry name" value="zf-rbx1"/>
    <property type="match status" value="1"/>
</dbReference>
<keyword evidence="9" id="KW-0539">Nucleus</keyword>
<protein>
    <submittedName>
        <fullName evidence="12">Rbp1</fullName>
    </submittedName>
</protein>
<proteinExistence type="predicted"/>
<evidence type="ECO:0000256" key="3">
    <source>
        <dbReference type="ARBA" id="ARBA00004906"/>
    </source>
</evidence>